<organism evidence="2 3">
    <name type="scientific">Nephila pilipes</name>
    <name type="common">Giant wood spider</name>
    <name type="synonym">Nephila maculata</name>
    <dbReference type="NCBI Taxonomy" id="299642"/>
    <lineage>
        <taxon>Eukaryota</taxon>
        <taxon>Metazoa</taxon>
        <taxon>Ecdysozoa</taxon>
        <taxon>Arthropoda</taxon>
        <taxon>Chelicerata</taxon>
        <taxon>Arachnida</taxon>
        <taxon>Araneae</taxon>
        <taxon>Araneomorphae</taxon>
        <taxon>Entelegynae</taxon>
        <taxon>Araneoidea</taxon>
        <taxon>Nephilidae</taxon>
        <taxon>Nephila</taxon>
    </lineage>
</organism>
<sequence length="93" mass="10864">MLSKQTVSFYIALVKVVKTFVIIKTHHKQIYSVVFLYFLAYFNFYKKYFDGKIANDAYTSEHSLLIFCISAYLIILDLEVKECVFSMKCLHGA</sequence>
<keyword evidence="1" id="KW-0472">Membrane</keyword>
<reference evidence="2" key="1">
    <citation type="submission" date="2020-08" db="EMBL/GenBank/DDBJ databases">
        <title>Multicomponent nature underlies the extraordinary mechanical properties of spider dragline silk.</title>
        <authorList>
            <person name="Kono N."/>
            <person name="Nakamura H."/>
            <person name="Mori M."/>
            <person name="Yoshida Y."/>
            <person name="Ohtoshi R."/>
            <person name="Malay A.D."/>
            <person name="Moran D.A.P."/>
            <person name="Tomita M."/>
            <person name="Numata K."/>
            <person name="Arakawa K."/>
        </authorList>
    </citation>
    <scope>NUCLEOTIDE SEQUENCE</scope>
</reference>
<keyword evidence="3" id="KW-1185">Reference proteome</keyword>
<protein>
    <submittedName>
        <fullName evidence="2">Uncharacterized protein</fullName>
    </submittedName>
</protein>
<gene>
    <name evidence="2" type="ORF">NPIL_267831</name>
</gene>
<comment type="caution">
    <text evidence="2">The sequence shown here is derived from an EMBL/GenBank/DDBJ whole genome shotgun (WGS) entry which is preliminary data.</text>
</comment>
<evidence type="ECO:0000256" key="1">
    <source>
        <dbReference type="SAM" id="Phobius"/>
    </source>
</evidence>
<keyword evidence="1" id="KW-0812">Transmembrane</keyword>
<name>A0A8X6MQ20_NEPPI</name>
<evidence type="ECO:0000313" key="3">
    <source>
        <dbReference type="Proteomes" id="UP000887013"/>
    </source>
</evidence>
<keyword evidence="1" id="KW-1133">Transmembrane helix</keyword>
<proteinExistence type="predicted"/>
<evidence type="ECO:0000313" key="2">
    <source>
        <dbReference type="EMBL" id="GFS71814.1"/>
    </source>
</evidence>
<dbReference type="AlphaFoldDB" id="A0A8X6MQ20"/>
<feature type="transmembrane region" description="Helical" evidence="1">
    <location>
        <begin position="29"/>
        <end position="45"/>
    </location>
</feature>
<accession>A0A8X6MQ20</accession>
<dbReference type="EMBL" id="BMAW01049666">
    <property type="protein sequence ID" value="GFS71814.1"/>
    <property type="molecule type" value="Genomic_DNA"/>
</dbReference>
<dbReference type="Proteomes" id="UP000887013">
    <property type="component" value="Unassembled WGS sequence"/>
</dbReference>
<feature type="transmembrane region" description="Helical" evidence="1">
    <location>
        <begin position="57"/>
        <end position="75"/>
    </location>
</feature>